<dbReference type="AlphaFoldDB" id="A0AAD7GWK7"/>
<keyword evidence="2" id="KW-1185">Reference proteome</keyword>
<accession>A0AAD7GWK7</accession>
<comment type="caution">
    <text evidence="1">The sequence shown here is derived from an EMBL/GenBank/DDBJ whole genome shotgun (WGS) entry which is preliminary data.</text>
</comment>
<gene>
    <name evidence="1" type="ORF">B0H17DRAFT_1192368</name>
</gene>
<dbReference type="Proteomes" id="UP001221757">
    <property type="component" value="Unassembled WGS sequence"/>
</dbReference>
<reference evidence="1" key="1">
    <citation type="submission" date="2023-03" db="EMBL/GenBank/DDBJ databases">
        <title>Massive genome expansion in bonnet fungi (Mycena s.s.) driven by repeated elements and novel gene families across ecological guilds.</title>
        <authorList>
            <consortium name="Lawrence Berkeley National Laboratory"/>
            <person name="Harder C.B."/>
            <person name="Miyauchi S."/>
            <person name="Viragh M."/>
            <person name="Kuo A."/>
            <person name="Thoen E."/>
            <person name="Andreopoulos B."/>
            <person name="Lu D."/>
            <person name="Skrede I."/>
            <person name="Drula E."/>
            <person name="Henrissat B."/>
            <person name="Morin E."/>
            <person name="Kohler A."/>
            <person name="Barry K."/>
            <person name="LaButti K."/>
            <person name="Morin E."/>
            <person name="Salamov A."/>
            <person name="Lipzen A."/>
            <person name="Mereny Z."/>
            <person name="Hegedus B."/>
            <person name="Baldrian P."/>
            <person name="Stursova M."/>
            <person name="Weitz H."/>
            <person name="Taylor A."/>
            <person name="Grigoriev I.V."/>
            <person name="Nagy L.G."/>
            <person name="Martin F."/>
            <person name="Kauserud H."/>
        </authorList>
    </citation>
    <scope>NUCLEOTIDE SEQUENCE</scope>
    <source>
        <strain evidence="1">CBHHK067</strain>
    </source>
</reference>
<organism evidence="1 2">
    <name type="scientific">Mycena rosella</name>
    <name type="common">Pink bonnet</name>
    <name type="synonym">Agaricus rosellus</name>
    <dbReference type="NCBI Taxonomy" id="1033263"/>
    <lineage>
        <taxon>Eukaryota</taxon>
        <taxon>Fungi</taxon>
        <taxon>Dikarya</taxon>
        <taxon>Basidiomycota</taxon>
        <taxon>Agaricomycotina</taxon>
        <taxon>Agaricomycetes</taxon>
        <taxon>Agaricomycetidae</taxon>
        <taxon>Agaricales</taxon>
        <taxon>Marasmiineae</taxon>
        <taxon>Mycenaceae</taxon>
        <taxon>Mycena</taxon>
    </lineage>
</organism>
<sequence length="224" mass="26162">MSCPKARLDPEVVSASRQTTLRRYADRNKVKLRTKAQTRMQRLCSKPATQAQTEGKRAAEKRYRVQNRDMIHAADALRRAKKYIELRAAEAHEELFLRPVMAKMQRKHKGHALPPRPQPTIVLNSSRCKMVLEEWSEPESSDEEDFSPIPDTVFYRRSIPRLRSNTPPDLHCDCLLPAYCDKCTCGCDNNCCLYRHSNKSEECWWMKDLTREEEMLRVRGLRPT</sequence>
<name>A0AAD7GWK7_MYCRO</name>
<evidence type="ECO:0000313" key="2">
    <source>
        <dbReference type="Proteomes" id="UP001221757"/>
    </source>
</evidence>
<protein>
    <submittedName>
        <fullName evidence="1">Uncharacterized protein</fullName>
    </submittedName>
</protein>
<proteinExistence type="predicted"/>
<evidence type="ECO:0000313" key="1">
    <source>
        <dbReference type="EMBL" id="KAJ7706804.1"/>
    </source>
</evidence>
<dbReference type="EMBL" id="JARKIE010000006">
    <property type="protein sequence ID" value="KAJ7706804.1"/>
    <property type="molecule type" value="Genomic_DNA"/>
</dbReference>